<keyword evidence="3" id="KW-0808">Transferase</keyword>
<dbReference type="InterPro" id="IPR043128">
    <property type="entry name" value="Rev_trsase/Diguanyl_cyclase"/>
</dbReference>
<comment type="caution">
    <text evidence="3">The sequence shown here is derived from an EMBL/GenBank/DDBJ whole genome shotgun (WGS) entry which is preliminary data.</text>
</comment>
<dbReference type="EMBL" id="JAJITD010000021">
    <property type="protein sequence ID" value="MCC8396806.1"/>
    <property type="molecule type" value="Genomic_DNA"/>
</dbReference>
<keyword evidence="4" id="KW-1185">Reference proteome</keyword>
<dbReference type="CDD" id="cd01949">
    <property type="entry name" value="GGDEF"/>
    <property type="match status" value="1"/>
</dbReference>
<dbReference type="PROSITE" id="PS50887">
    <property type="entry name" value="GGDEF"/>
    <property type="match status" value="1"/>
</dbReference>
<dbReference type="Gene3D" id="3.30.70.270">
    <property type="match status" value="1"/>
</dbReference>
<sequence length="404" mass="44397">MSVALSTVLLVGVSFIFAGLIMLRMYINYNLELVARAASYTVEAALVFNDQGAAVDSLTLVVSRERVERAEVLTEDGELFAAWMHSEPGPRFMAERRLAKLILPGPVIRSIVHDGMPVGKIRLYGSGEDLLKFLSLSIAGAVLCLALSGMGALYLSHRTRSEIVLPLQQLAKTAYIVRRERMFDKRVAPTAILELRELGDDFNALLDEMECWQKQVELENASLVHQASHDPLTGVRNRAFFEAQLQRCVRHGLESGERVAVLFIDVDRFKAVNDELGHEAGDAVLCGIAARLKSSVRESDMVARLGGDEFAIVMKPIGETNHAVALAENIRLRIAEPIALPSDEHLTASLSIGIAIFPDHATDAASLLRTADAAMYRAKRHKRGTYFLAGGGRDVQVRNGWRSP</sequence>
<dbReference type="PANTHER" id="PTHR46663">
    <property type="entry name" value="DIGUANYLATE CYCLASE DGCT-RELATED"/>
    <property type="match status" value="1"/>
</dbReference>
<dbReference type="Pfam" id="PF00990">
    <property type="entry name" value="GGDEF"/>
    <property type="match status" value="1"/>
</dbReference>
<evidence type="ECO:0000313" key="3">
    <source>
        <dbReference type="EMBL" id="MCC8396806.1"/>
    </source>
</evidence>
<dbReference type="PANTHER" id="PTHR46663:SF2">
    <property type="entry name" value="GGDEF DOMAIN-CONTAINING PROTEIN"/>
    <property type="match status" value="1"/>
</dbReference>
<evidence type="ECO:0000259" key="2">
    <source>
        <dbReference type="PROSITE" id="PS50887"/>
    </source>
</evidence>
<gene>
    <name evidence="3" type="ORF">LJ656_29880</name>
</gene>
<dbReference type="InterPro" id="IPR033417">
    <property type="entry name" value="CHASE8"/>
</dbReference>
<keyword evidence="1" id="KW-0472">Membrane</keyword>
<keyword evidence="1" id="KW-1133">Transmembrane helix</keyword>
<dbReference type="Proteomes" id="UP001431019">
    <property type="component" value="Unassembled WGS sequence"/>
</dbReference>
<dbReference type="InterPro" id="IPR029787">
    <property type="entry name" value="Nucleotide_cyclase"/>
</dbReference>
<dbReference type="NCBIfam" id="TIGR00254">
    <property type="entry name" value="GGDEF"/>
    <property type="match status" value="1"/>
</dbReference>
<dbReference type="InterPro" id="IPR052163">
    <property type="entry name" value="DGC-Regulatory_Protein"/>
</dbReference>
<reference evidence="3 4" key="1">
    <citation type="submission" date="2021-11" db="EMBL/GenBank/DDBJ databases">
        <authorList>
            <person name="Oh E.-T."/>
            <person name="Kim S.-B."/>
        </authorList>
    </citation>
    <scope>NUCLEOTIDE SEQUENCE [LARGE SCALE GENOMIC DNA]</scope>
    <source>
        <strain evidence="3 4">MMS20-SJTR3</strain>
    </source>
</reference>
<keyword evidence="1" id="KW-0812">Transmembrane</keyword>
<dbReference type="Pfam" id="PF17152">
    <property type="entry name" value="CHASE8"/>
    <property type="match status" value="1"/>
</dbReference>
<feature type="transmembrane region" description="Helical" evidence="1">
    <location>
        <begin position="130"/>
        <end position="155"/>
    </location>
</feature>
<keyword evidence="3" id="KW-0548">Nucleotidyltransferase</keyword>
<organism evidence="3 4">
    <name type="scientific">Paraburkholderia sejongensis</name>
    <dbReference type="NCBI Taxonomy" id="2886946"/>
    <lineage>
        <taxon>Bacteria</taxon>
        <taxon>Pseudomonadati</taxon>
        <taxon>Pseudomonadota</taxon>
        <taxon>Betaproteobacteria</taxon>
        <taxon>Burkholderiales</taxon>
        <taxon>Burkholderiaceae</taxon>
        <taxon>Paraburkholderia</taxon>
    </lineage>
</organism>
<dbReference type="GO" id="GO:0052621">
    <property type="term" value="F:diguanylate cyclase activity"/>
    <property type="evidence" value="ECO:0007669"/>
    <property type="project" value="UniProtKB-EC"/>
</dbReference>
<dbReference type="RefSeq" id="WP_230513090.1">
    <property type="nucleotide sequence ID" value="NZ_JAJITD010000021.1"/>
</dbReference>
<feature type="domain" description="GGDEF" evidence="2">
    <location>
        <begin position="257"/>
        <end position="391"/>
    </location>
</feature>
<dbReference type="EC" id="2.7.7.65" evidence="3"/>
<dbReference type="SMART" id="SM00267">
    <property type="entry name" value="GGDEF"/>
    <property type="match status" value="1"/>
</dbReference>
<dbReference type="InterPro" id="IPR000160">
    <property type="entry name" value="GGDEF_dom"/>
</dbReference>
<evidence type="ECO:0000256" key="1">
    <source>
        <dbReference type="SAM" id="Phobius"/>
    </source>
</evidence>
<accession>A0ABS8K3S7</accession>
<dbReference type="SUPFAM" id="SSF55073">
    <property type="entry name" value="Nucleotide cyclase"/>
    <property type="match status" value="1"/>
</dbReference>
<name>A0ABS8K3S7_9BURK</name>
<evidence type="ECO:0000313" key="4">
    <source>
        <dbReference type="Proteomes" id="UP001431019"/>
    </source>
</evidence>
<protein>
    <submittedName>
        <fullName evidence="3">Diguanylate cyclase</fullName>
        <ecNumber evidence="3">2.7.7.65</ecNumber>
    </submittedName>
</protein>
<feature type="transmembrane region" description="Helical" evidence="1">
    <location>
        <begin position="6"/>
        <end position="27"/>
    </location>
</feature>
<proteinExistence type="predicted"/>